<sequence>MSEVRKVTWTVACLKTPTIIRHCKKCNEDTEFSCSERFRINAQGKYLDVWLIYNCKKCKTSWNSTILSRIHTNKLDSDLLALFQENDSGLSKKYGTDKTTLKKNGVVIRTIDYEVLGDLFELDEEVVVTIQSDYPLDIKLFKILKEKLNLSNNELKQLISKGKIIGLSNECFKEKLRSRQTILFNLKKESINA</sequence>
<reference evidence="1" key="1">
    <citation type="submission" date="2023-03" db="EMBL/GenBank/DDBJ databases">
        <authorList>
            <person name="Shen W."/>
            <person name="Cai J."/>
        </authorList>
    </citation>
    <scope>NUCLEOTIDE SEQUENCE</scope>
    <source>
        <strain evidence="1">P33-2</strain>
    </source>
</reference>
<accession>A0AAW8RSU6</accession>
<name>A0AAW8RSU6_ENTAV</name>
<organism evidence="1 2">
    <name type="scientific">Enterococcus avium</name>
    <name type="common">Streptococcus avium</name>
    <dbReference type="NCBI Taxonomy" id="33945"/>
    <lineage>
        <taxon>Bacteria</taxon>
        <taxon>Bacillati</taxon>
        <taxon>Bacillota</taxon>
        <taxon>Bacilli</taxon>
        <taxon>Lactobacillales</taxon>
        <taxon>Enterococcaceae</taxon>
        <taxon>Enterococcus</taxon>
    </lineage>
</organism>
<gene>
    <name evidence="1" type="ORF">P7D43_11380</name>
</gene>
<comment type="caution">
    <text evidence="1">The sequence shown here is derived from an EMBL/GenBank/DDBJ whole genome shotgun (WGS) entry which is preliminary data.</text>
</comment>
<dbReference type="EMBL" id="JARPWH010000036">
    <property type="protein sequence ID" value="MDT2402980.1"/>
    <property type="molecule type" value="Genomic_DNA"/>
</dbReference>
<evidence type="ECO:0000313" key="2">
    <source>
        <dbReference type="Proteomes" id="UP001260773"/>
    </source>
</evidence>
<dbReference type="RefSeq" id="WP_172702133.1">
    <property type="nucleotide sequence ID" value="NZ_CABHNH010000087.1"/>
</dbReference>
<protein>
    <submittedName>
        <fullName evidence="1">DUF1062 domain-containing protein</fullName>
    </submittedName>
</protein>
<evidence type="ECO:0000313" key="1">
    <source>
        <dbReference type="EMBL" id="MDT2402980.1"/>
    </source>
</evidence>
<proteinExistence type="predicted"/>
<dbReference type="Pfam" id="PF06353">
    <property type="entry name" value="DUF1062"/>
    <property type="match status" value="1"/>
</dbReference>
<dbReference type="InterPro" id="IPR009412">
    <property type="entry name" value="DUF1062"/>
</dbReference>
<dbReference type="AlphaFoldDB" id="A0AAW8RSU6"/>
<dbReference type="Proteomes" id="UP001260773">
    <property type="component" value="Unassembled WGS sequence"/>
</dbReference>